<accession>A0A9X2IGZ0</accession>
<comment type="caution">
    <text evidence="1">The sequence shown here is derived from an EMBL/GenBank/DDBJ whole genome shotgun (WGS) entry which is preliminary data.</text>
</comment>
<proteinExistence type="predicted"/>
<evidence type="ECO:0000313" key="2">
    <source>
        <dbReference type="Proteomes" id="UP001139485"/>
    </source>
</evidence>
<dbReference type="Gene3D" id="3.40.50.300">
    <property type="entry name" value="P-loop containing nucleotide triphosphate hydrolases"/>
    <property type="match status" value="1"/>
</dbReference>
<name>A0A9X2IGZ0_9ACTN</name>
<dbReference type="EMBL" id="JAMOIL010000016">
    <property type="protein sequence ID" value="MCM0621265.1"/>
    <property type="molecule type" value="Genomic_DNA"/>
</dbReference>
<gene>
    <name evidence="1" type="ORF">M8330_13300</name>
</gene>
<dbReference type="AlphaFoldDB" id="A0A9X2IGZ0"/>
<evidence type="ECO:0008006" key="3">
    <source>
        <dbReference type="Google" id="ProtNLM"/>
    </source>
</evidence>
<protein>
    <recommendedName>
        <fullName evidence="3">MinD-like ATPase involved in chromosome partitioning or flagellar assembly</fullName>
    </recommendedName>
</protein>
<keyword evidence="2" id="KW-1185">Reference proteome</keyword>
<evidence type="ECO:0000313" key="1">
    <source>
        <dbReference type="EMBL" id="MCM0621265.1"/>
    </source>
</evidence>
<dbReference type="Proteomes" id="UP001139485">
    <property type="component" value="Unassembled WGS sequence"/>
</dbReference>
<dbReference type="InterPro" id="IPR027417">
    <property type="entry name" value="P-loop_NTPase"/>
</dbReference>
<dbReference type="RefSeq" id="WP_250827726.1">
    <property type="nucleotide sequence ID" value="NZ_JAMOIL010000016.1"/>
</dbReference>
<dbReference type="SUPFAM" id="SSF52540">
    <property type="entry name" value="P-loop containing nucleoside triphosphate hydrolases"/>
    <property type="match status" value="1"/>
</dbReference>
<sequence length="262" mass="26843">MSLIALASAKGSPGVTVTAVALAQAWPDPVVLADVDPAAGDVAWRLADATGEPADPERGLLSLGAAARRGAAETTLGDHLQDLAPGFPALVGVPGPEQLGGIGAVWTQLSSLLREHTEAHGGDVLVDAGRVVPGSPAMPLLAAADAVVLVVRPDLEGVAHLRTRLHALRAALRLDEPGASPVGVLVVSGYRDTGVLDDLQRVLDMDGLPARVLGLVAHDPKGVRVLHAGRSGDPRRTLLGRSVRGLLEPVRDLAGARTPEVV</sequence>
<organism evidence="1 2">
    <name type="scientific">Nocardioides bruguierae</name>
    <dbReference type="NCBI Taxonomy" id="2945102"/>
    <lineage>
        <taxon>Bacteria</taxon>
        <taxon>Bacillati</taxon>
        <taxon>Actinomycetota</taxon>
        <taxon>Actinomycetes</taxon>
        <taxon>Propionibacteriales</taxon>
        <taxon>Nocardioidaceae</taxon>
        <taxon>Nocardioides</taxon>
    </lineage>
</organism>
<reference evidence="1" key="1">
    <citation type="submission" date="2022-05" db="EMBL/GenBank/DDBJ databases">
        <authorList>
            <person name="Tuo L."/>
        </authorList>
    </citation>
    <scope>NUCLEOTIDE SEQUENCE</scope>
    <source>
        <strain evidence="1">BSK12Z-4</strain>
    </source>
</reference>